<evidence type="ECO:0000313" key="2">
    <source>
        <dbReference type="Proteomes" id="UP000594014"/>
    </source>
</evidence>
<organism evidence="1 2">
    <name type="scientific">Anoxybacterium hadale</name>
    <dbReference type="NCBI Taxonomy" id="3408580"/>
    <lineage>
        <taxon>Bacteria</taxon>
        <taxon>Bacillati</taxon>
        <taxon>Bacillota</taxon>
        <taxon>Clostridia</taxon>
        <taxon>Peptostreptococcales</taxon>
        <taxon>Anaerovoracaceae</taxon>
        <taxon>Anoxybacterium</taxon>
    </lineage>
</organism>
<proteinExistence type="predicted"/>
<keyword evidence="2" id="KW-1185">Reference proteome</keyword>
<protein>
    <submittedName>
        <fullName evidence="1">Sodium:solute symporter family protein</fullName>
    </submittedName>
</protein>
<sequence>MHFWSINFSIIYIAALFSISYFFIRKAVHSYEEYNLCGRSLTFAYIIMTYLGTWVGGGSIIGLVGLSYLSGLSNYWVLSIPYLIGFPFAFLFITRIRKLRQYSIGDMMALRFPKYHEAVRIPTAIAILIRNVTVIGMQFSAISFLVVYVFGIDRKLAILLIFITITCYTALSGLWGIVGTDILQGVMQAAGLILLFVQSLKLSGGWTRASQYFESIDHTEYLYLLDSTNWWSQMGIYVLTIGLFFLIGDQGDWQKLNSCKSDKVAFWGYLTPLCAAMLWLLIPAYVGIFQRVTIPRDVSSELATFQMITQMFSPYLGAFVIVCLLAAVTSSADSFLLASGLTFSRDIVKGFLNPDASDRELIFWNRFFVLIAGGMGFTFAISILNVINLWITGLVLSTSILLIPYLFAWFSKRMNTEGVLTGMAAGGFSSLLWMLLGSPFGMHPIWVGIGINLICSFGVSLVTQKPLGEEVEQTYYWSPNFKGVKNIP</sequence>
<dbReference type="Proteomes" id="UP000594014">
    <property type="component" value="Chromosome"/>
</dbReference>
<dbReference type="EMBL" id="CP042469">
    <property type="protein sequence ID" value="QOX64675.1"/>
    <property type="molecule type" value="Genomic_DNA"/>
</dbReference>
<accession>A0ACD1AE30</accession>
<gene>
    <name evidence="1" type="ORF">FRZ06_15660</name>
</gene>
<name>A0ACD1AE30_9FIRM</name>
<reference evidence="1" key="1">
    <citation type="submission" date="2019-08" db="EMBL/GenBank/DDBJ databases">
        <title>Genome sequence of Clostridiales bacterium MT110.</title>
        <authorList>
            <person name="Cao J."/>
        </authorList>
    </citation>
    <scope>NUCLEOTIDE SEQUENCE</scope>
    <source>
        <strain evidence="1">MT110</strain>
    </source>
</reference>
<evidence type="ECO:0000313" key="1">
    <source>
        <dbReference type="EMBL" id="QOX64675.1"/>
    </source>
</evidence>